<dbReference type="AlphaFoldDB" id="A0A834XL89"/>
<dbReference type="OrthoDB" id="27031at2759"/>
<sequence>MITLPRKRNNDPQHYHLNDQIIYYHQKKPPVPTKTPSKDDDEDSLSEVETSPQLIKKSQKIRSLNHTKKRITESPQTSVQKKQRKNRNQIENDEDYNYVNLETFFRKCGITISDSNDQQVFSIENDSLTTVKKVQEIICSGVIPKNQVITDWKTYLEDVNNVRKLMEPTIVTGEQRLLGSSAGSSVVRILLQVPVLQTEIMESLLTKLVDSVLIANSMDEVQWTRLLLQQFRFLEIIHEPELLTTKLEELLEANIVTDPYHQTIAEILCRLMEENKELTNGVINCIGNLSLGTEYHEELRQNILNILIAIIAHIETFQKVLKVIRQLDIKPLDGENCEEYYTSQMLIVQALKLNISKSYRMHADSFIVCKGVAGAVMAIKHSAQNRDSLSSAKKLFNEVVLAVQDCPRAQGLFYDNISEIIANESIQIDHRFLTTIVKSFENKFAETCLSHKDDYRGDLVPKFELNSQFNYYVLFGETKYGAIVPALFRLIKICFKKIPGNLDELMSCAILMPKDLETPEPRTLDMIFYCINWYRELINAFVIKDDPIIKRQVIQRLDNLMHLQGELYIALSILDNRYKPPPCYFTKIPPPPFIRLEKKSSKKSKKSADKNSSINKDNSIKNKTKNDSNDSSEWEFWEMGSLLCIKNTMYFRRLDASVAHLLETDIDNGLKTSHVCFLVKELLSMLADETMATRHFVDDLVKLLPKICSQLKYLVQEIRDEPESKEDCKQTIKLLFELLSKILAWKGFDVPSNNEILKTALKTLAEQCDRSNINLQSKRETISASYTYFESLSDIVTHISLAYSLVNLCKELMKHSKIFADRNRERQSKMAYGFFIQFIITGLLKNWMDYEEFRLDRITNVLENLPEEVENLERPRSNLETMRTISLQVWHQAGKNLKLLMLICRKIPTKSVLRVYLRCMPIFLKQFINSGTKFLNAVCCHATEKKDISLTNLVPAAKLIVEQLLYQIKAMLVANHSSPAFWMGNLINKNLDGEQILSQVR</sequence>
<comment type="caution">
    <text evidence="7">The sequence shown here is derived from an EMBL/GenBank/DDBJ whole genome shotgun (WGS) entry which is preliminary data.</text>
</comment>
<keyword evidence="3" id="KW-0832">Ubl conjugation</keyword>
<keyword evidence="4" id="KW-0539">Nucleus</keyword>
<evidence type="ECO:0000256" key="1">
    <source>
        <dbReference type="ARBA" id="ARBA00004123"/>
    </source>
</evidence>
<dbReference type="GO" id="GO:0070182">
    <property type="term" value="F:DNA polymerase binding"/>
    <property type="evidence" value="ECO:0007669"/>
    <property type="project" value="TreeGrafter"/>
</dbReference>
<accession>A0A834XL89</accession>
<organism evidence="7 8">
    <name type="scientific">Aphidius gifuensis</name>
    <name type="common">Parasitoid wasp</name>
    <dbReference type="NCBI Taxonomy" id="684658"/>
    <lineage>
        <taxon>Eukaryota</taxon>
        <taxon>Metazoa</taxon>
        <taxon>Ecdysozoa</taxon>
        <taxon>Arthropoda</taxon>
        <taxon>Hexapoda</taxon>
        <taxon>Insecta</taxon>
        <taxon>Pterygota</taxon>
        <taxon>Neoptera</taxon>
        <taxon>Endopterygota</taxon>
        <taxon>Hymenoptera</taxon>
        <taxon>Apocrita</taxon>
        <taxon>Ichneumonoidea</taxon>
        <taxon>Braconidae</taxon>
        <taxon>Aphidiinae</taxon>
        <taxon>Aphidius</taxon>
    </lineage>
</organism>
<keyword evidence="8" id="KW-1185">Reference proteome</keyword>
<reference evidence="7 8" key="1">
    <citation type="submission" date="2020-08" db="EMBL/GenBank/DDBJ databases">
        <title>Aphidius gifuensis genome sequencing and assembly.</title>
        <authorList>
            <person name="Du Z."/>
        </authorList>
    </citation>
    <scope>NUCLEOTIDE SEQUENCE [LARGE SCALE GENOMIC DNA]</scope>
    <source>
        <strain evidence="7">YNYX2018</strain>
        <tissue evidence="7">Adults</tissue>
    </source>
</reference>
<protein>
    <recommendedName>
        <fullName evidence="9">Fanconi anemia group D2 protein</fullName>
    </recommendedName>
</protein>
<feature type="region of interest" description="Disordered" evidence="6">
    <location>
        <begin position="598"/>
        <end position="631"/>
    </location>
</feature>
<dbReference type="GO" id="GO:0007129">
    <property type="term" value="P:homologous chromosome pairing at meiosis"/>
    <property type="evidence" value="ECO:0007669"/>
    <property type="project" value="TreeGrafter"/>
</dbReference>
<evidence type="ECO:0000256" key="6">
    <source>
        <dbReference type="SAM" id="MobiDB-lite"/>
    </source>
</evidence>
<dbReference type="EMBL" id="JACMRX010000005">
    <property type="protein sequence ID" value="KAF7989263.1"/>
    <property type="molecule type" value="Genomic_DNA"/>
</dbReference>
<gene>
    <name evidence="7" type="ORF">HCN44_007860</name>
</gene>
<dbReference type="GO" id="GO:1990918">
    <property type="term" value="P:double-strand break repair involved in meiotic recombination"/>
    <property type="evidence" value="ECO:0007669"/>
    <property type="project" value="TreeGrafter"/>
</dbReference>
<feature type="compositionally biased region" description="Basic residues" evidence="6">
    <location>
        <begin position="57"/>
        <end position="69"/>
    </location>
</feature>
<dbReference type="PANTHER" id="PTHR32086">
    <property type="entry name" value="FANCONI ANEMIA GROUP D2 PROTEIN"/>
    <property type="match status" value="1"/>
</dbReference>
<feature type="region of interest" description="Disordered" evidence="6">
    <location>
        <begin position="22"/>
        <end position="91"/>
    </location>
</feature>
<comment type="subcellular location">
    <subcellularLocation>
        <location evidence="1">Nucleus</location>
    </subcellularLocation>
</comment>
<dbReference type="GO" id="GO:0036297">
    <property type="term" value="P:interstrand cross-link repair"/>
    <property type="evidence" value="ECO:0007669"/>
    <property type="project" value="TreeGrafter"/>
</dbReference>
<dbReference type="Pfam" id="PF14631">
    <property type="entry name" value="FancD2"/>
    <property type="match status" value="4"/>
</dbReference>
<keyword evidence="2" id="KW-1017">Isopeptide bond</keyword>
<proteinExistence type="inferred from homology"/>
<dbReference type="InterPro" id="IPR029448">
    <property type="entry name" value="FANCD2"/>
</dbReference>
<evidence type="ECO:0008006" key="9">
    <source>
        <dbReference type="Google" id="ProtNLM"/>
    </source>
</evidence>
<dbReference type="GO" id="GO:0031573">
    <property type="term" value="P:mitotic intra-S DNA damage checkpoint signaling"/>
    <property type="evidence" value="ECO:0007669"/>
    <property type="project" value="TreeGrafter"/>
</dbReference>
<evidence type="ECO:0000313" key="8">
    <source>
        <dbReference type="Proteomes" id="UP000639338"/>
    </source>
</evidence>
<evidence type="ECO:0000256" key="2">
    <source>
        <dbReference type="ARBA" id="ARBA00022499"/>
    </source>
</evidence>
<dbReference type="Proteomes" id="UP000639338">
    <property type="component" value="Unassembled WGS sequence"/>
</dbReference>
<dbReference type="GO" id="GO:0005634">
    <property type="term" value="C:nucleus"/>
    <property type="evidence" value="ECO:0007669"/>
    <property type="project" value="UniProtKB-SubCell"/>
</dbReference>
<name>A0A834XL89_APHGI</name>
<feature type="compositionally biased region" description="Basic and acidic residues" evidence="6">
    <location>
        <begin position="618"/>
        <end position="628"/>
    </location>
</feature>
<evidence type="ECO:0000256" key="5">
    <source>
        <dbReference type="ARBA" id="ARBA00093456"/>
    </source>
</evidence>
<evidence type="ECO:0000313" key="7">
    <source>
        <dbReference type="EMBL" id="KAF7989263.1"/>
    </source>
</evidence>
<dbReference type="GO" id="GO:0000793">
    <property type="term" value="C:condensed chromosome"/>
    <property type="evidence" value="ECO:0007669"/>
    <property type="project" value="TreeGrafter"/>
</dbReference>
<evidence type="ECO:0000256" key="4">
    <source>
        <dbReference type="ARBA" id="ARBA00023242"/>
    </source>
</evidence>
<comment type="similarity">
    <text evidence="5">Belongs to the Fanconi anemia protein FANCD2 family.</text>
</comment>
<dbReference type="PANTHER" id="PTHR32086:SF0">
    <property type="entry name" value="FANCONI ANEMIA GROUP D2 PROTEIN"/>
    <property type="match status" value="1"/>
</dbReference>
<evidence type="ECO:0000256" key="3">
    <source>
        <dbReference type="ARBA" id="ARBA00022843"/>
    </source>
</evidence>